<organism evidence="11 12">
    <name type="scientific">Ligilactobacillus apodemi DSM 16634 = JCM 16172</name>
    <dbReference type="NCBI Taxonomy" id="1423724"/>
    <lineage>
        <taxon>Bacteria</taxon>
        <taxon>Bacillati</taxon>
        <taxon>Bacillota</taxon>
        <taxon>Bacilli</taxon>
        <taxon>Lactobacillales</taxon>
        <taxon>Lactobacillaceae</taxon>
        <taxon>Ligilactobacillus</taxon>
    </lineage>
</organism>
<dbReference type="InterPro" id="IPR017871">
    <property type="entry name" value="ABC_transporter-like_CS"/>
</dbReference>
<comment type="catalytic activity">
    <reaction evidence="8">
        <text>a quaternary ammonium(out) + ATP + H2O = a quaternary ammonium(in) + ADP + phosphate + H(+)</text>
        <dbReference type="Rhea" id="RHEA:11036"/>
        <dbReference type="ChEBI" id="CHEBI:15377"/>
        <dbReference type="ChEBI" id="CHEBI:15378"/>
        <dbReference type="ChEBI" id="CHEBI:30616"/>
        <dbReference type="ChEBI" id="CHEBI:35267"/>
        <dbReference type="ChEBI" id="CHEBI:43474"/>
        <dbReference type="ChEBI" id="CHEBI:456216"/>
    </reaction>
</comment>
<dbReference type="PROSITE" id="PS51371">
    <property type="entry name" value="CBS"/>
    <property type="match status" value="1"/>
</dbReference>
<evidence type="ECO:0000256" key="8">
    <source>
        <dbReference type="RuleBase" id="RU369116"/>
    </source>
</evidence>
<dbReference type="SUPFAM" id="SSF52540">
    <property type="entry name" value="P-loop containing nucleoside triphosphate hydrolases"/>
    <property type="match status" value="1"/>
</dbReference>
<accession>A0A0R1U1Y2</accession>
<dbReference type="InterPro" id="IPR027417">
    <property type="entry name" value="P-loop_NTPase"/>
</dbReference>
<keyword evidence="4 8" id="KW-0067">ATP-binding</keyword>
<dbReference type="GO" id="GO:0031460">
    <property type="term" value="P:glycine betaine transport"/>
    <property type="evidence" value="ECO:0007669"/>
    <property type="project" value="InterPro"/>
</dbReference>
<comment type="similarity">
    <text evidence="1 8">Belongs to the ABC transporter superfamily.</text>
</comment>
<dbReference type="EC" id="7.6.2.9" evidence="8"/>
<sequence length="399" mass="44280">MTVEIDVKNVSKIFGRQVEKASKLAVQGLSKEEILKKTGATVGVDRVSFQVQQGEIFVIMGLSGSGKSTVLRMLNQLIPATSGQIIVDGQDLTKLSKKEMLEFRRNKMSMVFQNFALFPHYTVLENVAYGLEIKNVSKDERLKKAQHALELVGLQGYGEQYPDQLSGGMQQRVGLARALASDAQILLMDEAFSALDPLNRKEMQDELLRIQADLNKTIIFISHDLNEALKLGNHIMIMRNAKLVQVGTPEEILTSPADDYVEKFIEDVDRSRILTAENVMITPAMVNIDKAGPRTALREMRENNTSSIYLVDSKYRFKGIASAQDVSQLLKKGKTDLHDVLMTDVPTTTLDTVLTELLADISTTTIPFAVLDEQKRLRGIIIRGAVLAALSGNEVEHHA</sequence>
<dbReference type="GO" id="GO:0015418">
    <property type="term" value="F:ABC-type quaternary ammonium compound transporting activity"/>
    <property type="evidence" value="ECO:0007669"/>
    <property type="project" value="UniProtKB-EC"/>
</dbReference>
<feature type="domain" description="ABC transporter" evidence="9">
    <location>
        <begin position="29"/>
        <end position="265"/>
    </location>
</feature>
<comment type="subcellular location">
    <subcellularLocation>
        <location evidence="8">Cell inner membrane</location>
        <topology evidence="8">Peripheral membrane protein</topology>
    </subcellularLocation>
</comment>
<keyword evidence="12" id="KW-1185">Reference proteome</keyword>
<dbReference type="PANTHER" id="PTHR43869:SF1">
    <property type="entry name" value="GLYCINE BETAINE_PROLINE BETAINE TRANSPORT SYSTEM ATP-BINDING PROTEIN PROV"/>
    <property type="match status" value="1"/>
</dbReference>
<proteinExistence type="inferred from homology"/>
<dbReference type="AlphaFoldDB" id="A0A0R1U1Y2"/>
<dbReference type="PROSITE" id="PS50893">
    <property type="entry name" value="ABC_TRANSPORTER_2"/>
    <property type="match status" value="1"/>
</dbReference>
<gene>
    <name evidence="11" type="ORF">FC32_GL000366</name>
</gene>
<dbReference type="InterPro" id="IPR003593">
    <property type="entry name" value="AAA+_ATPase"/>
</dbReference>
<evidence type="ECO:0000313" key="11">
    <source>
        <dbReference type="EMBL" id="KRL84885.1"/>
    </source>
</evidence>
<evidence type="ECO:0000256" key="4">
    <source>
        <dbReference type="ARBA" id="ARBA00022840"/>
    </source>
</evidence>
<protein>
    <recommendedName>
        <fullName evidence="8">Quaternary amine transport ATP-binding protein</fullName>
        <ecNumber evidence="8">7.6.2.9</ecNumber>
    </recommendedName>
</protein>
<dbReference type="PANTHER" id="PTHR43869">
    <property type="entry name" value="GLYCINE BETAINE/PROLINE BETAINE TRANSPORT SYSTEM ATP-BINDING PROTEIN PROV"/>
    <property type="match status" value="1"/>
</dbReference>
<evidence type="ECO:0000259" key="9">
    <source>
        <dbReference type="PROSITE" id="PS50893"/>
    </source>
</evidence>
<evidence type="ECO:0000259" key="10">
    <source>
        <dbReference type="PROSITE" id="PS51371"/>
    </source>
</evidence>
<dbReference type="Gene3D" id="3.10.580.10">
    <property type="entry name" value="CBS-domain"/>
    <property type="match status" value="1"/>
</dbReference>
<dbReference type="SMART" id="SM00382">
    <property type="entry name" value="AAA"/>
    <property type="match status" value="1"/>
</dbReference>
<dbReference type="Gene3D" id="3.40.50.300">
    <property type="entry name" value="P-loop containing nucleotide triphosphate hydrolases"/>
    <property type="match status" value="1"/>
</dbReference>
<dbReference type="EMBL" id="AZFT01000048">
    <property type="protein sequence ID" value="KRL84885.1"/>
    <property type="molecule type" value="Genomic_DNA"/>
</dbReference>
<keyword evidence="5" id="KW-0029">Amino-acid transport</keyword>
<name>A0A0R1U1Y2_9LACO</name>
<evidence type="ECO:0000256" key="5">
    <source>
        <dbReference type="ARBA" id="ARBA00022970"/>
    </source>
</evidence>
<evidence type="ECO:0000256" key="6">
    <source>
        <dbReference type="ARBA" id="ARBA00023122"/>
    </source>
</evidence>
<comment type="caution">
    <text evidence="11">The sequence shown here is derived from an EMBL/GenBank/DDBJ whole genome shotgun (WGS) entry which is preliminary data.</text>
</comment>
<evidence type="ECO:0000256" key="7">
    <source>
        <dbReference type="PROSITE-ProRule" id="PRU00703"/>
    </source>
</evidence>
<keyword evidence="3 8" id="KW-0547">Nucleotide-binding</keyword>
<dbReference type="CDD" id="cd03294">
    <property type="entry name" value="ABC_Pro_Gly_Betaine"/>
    <property type="match status" value="1"/>
</dbReference>
<keyword evidence="2 8" id="KW-0813">Transport</keyword>
<evidence type="ECO:0000256" key="3">
    <source>
        <dbReference type="ARBA" id="ARBA00022741"/>
    </source>
</evidence>
<dbReference type="FunFam" id="3.40.50.300:FF:000201">
    <property type="entry name" value="Glycine betaine/L-proline ABC transporter ATP-binding protein"/>
    <property type="match status" value="1"/>
</dbReference>
<dbReference type="GO" id="GO:0016887">
    <property type="term" value="F:ATP hydrolysis activity"/>
    <property type="evidence" value="ECO:0007669"/>
    <property type="project" value="UniProtKB-UniRule"/>
</dbReference>
<dbReference type="NCBIfam" id="TIGR01186">
    <property type="entry name" value="proV"/>
    <property type="match status" value="1"/>
</dbReference>
<keyword evidence="6 7" id="KW-0129">CBS domain</keyword>
<dbReference type="RefSeq" id="WP_025086767.1">
    <property type="nucleotide sequence ID" value="NZ_AZFT01000048.1"/>
</dbReference>
<dbReference type="GO" id="GO:0006970">
    <property type="term" value="P:response to osmotic stress"/>
    <property type="evidence" value="ECO:0007669"/>
    <property type="project" value="UniProtKB-ARBA"/>
</dbReference>
<keyword evidence="8" id="KW-0997">Cell inner membrane</keyword>
<dbReference type="InterPro" id="IPR003439">
    <property type="entry name" value="ABC_transporter-like_ATP-bd"/>
</dbReference>
<dbReference type="SUPFAM" id="SSF54631">
    <property type="entry name" value="CBS-domain pair"/>
    <property type="match status" value="1"/>
</dbReference>
<reference evidence="11 12" key="1">
    <citation type="journal article" date="2015" name="Genome Announc.">
        <title>Expanding the biotechnology potential of lactobacilli through comparative genomics of 213 strains and associated genera.</title>
        <authorList>
            <person name="Sun Z."/>
            <person name="Harris H.M."/>
            <person name="McCann A."/>
            <person name="Guo C."/>
            <person name="Argimon S."/>
            <person name="Zhang W."/>
            <person name="Yang X."/>
            <person name="Jeffery I.B."/>
            <person name="Cooney J.C."/>
            <person name="Kagawa T.F."/>
            <person name="Liu W."/>
            <person name="Song Y."/>
            <person name="Salvetti E."/>
            <person name="Wrobel A."/>
            <person name="Rasinkangas P."/>
            <person name="Parkhill J."/>
            <person name="Rea M.C."/>
            <person name="O'Sullivan O."/>
            <person name="Ritari J."/>
            <person name="Douillard F.P."/>
            <person name="Paul Ross R."/>
            <person name="Yang R."/>
            <person name="Briner A.E."/>
            <person name="Felis G.E."/>
            <person name="de Vos W.M."/>
            <person name="Barrangou R."/>
            <person name="Klaenhammer T.R."/>
            <person name="Caufield P.W."/>
            <person name="Cui Y."/>
            <person name="Zhang H."/>
            <person name="O'Toole P.W."/>
        </authorList>
    </citation>
    <scope>NUCLEOTIDE SEQUENCE [LARGE SCALE GENOMIC DNA]</scope>
    <source>
        <strain evidence="11 12">DSM 16634</strain>
    </source>
</reference>
<evidence type="ECO:0000256" key="1">
    <source>
        <dbReference type="ARBA" id="ARBA00005417"/>
    </source>
</evidence>
<dbReference type="InterPro" id="IPR000644">
    <property type="entry name" value="CBS_dom"/>
</dbReference>
<dbReference type="Proteomes" id="UP000051324">
    <property type="component" value="Unassembled WGS sequence"/>
</dbReference>
<keyword evidence="8" id="KW-0472">Membrane</keyword>
<dbReference type="PATRIC" id="fig|1423724.4.peg.384"/>
<dbReference type="Pfam" id="PF00005">
    <property type="entry name" value="ABC_tran"/>
    <property type="match status" value="1"/>
</dbReference>
<dbReference type="OrthoDB" id="9802264at2"/>
<evidence type="ECO:0000256" key="2">
    <source>
        <dbReference type="ARBA" id="ARBA00022448"/>
    </source>
</evidence>
<dbReference type="InterPro" id="IPR051921">
    <property type="entry name" value="ABC_osmolyte_uptake_ATP-bind"/>
</dbReference>
<comment type="subunit">
    <text evidence="8">The complex is probably composed of two ATP-binding proteins, two transmembrane proteins and a solute-binding protein.</text>
</comment>
<evidence type="ECO:0000313" key="12">
    <source>
        <dbReference type="Proteomes" id="UP000051324"/>
    </source>
</evidence>
<dbReference type="eggNOG" id="COG4175">
    <property type="taxonomic scope" value="Bacteria"/>
</dbReference>
<dbReference type="InterPro" id="IPR046342">
    <property type="entry name" value="CBS_dom_sf"/>
</dbReference>
<dbReference type="GO" id="GO:0005524">
    <property type="term" value="F:ATP binding"/>
    <property type="evidence" value="ECO:0007669"/>
    <property type="project" value="UniProtKB-UniRule"/>
</dbReference>
<dbReference type="InterPro" id="IPR005892">
    <property type="entry name" value="Gly-betaine_transp_ATP-bd"/>
</dbReference>
<feature type="domain" description="CBS" evidence="10">
    <location>
        <begin position="279"/>
        <end position="337"/>
    </location>
</feature>
<keyword evidence="8" id="KW-1003">Cell membrane</keyword>
<dbReference type="STRING" id="1423724.FC32_GL000366"/>
<dbReference type="GO" id="GO:0005886">
    <property type="term" value="C:plasma membrane"/>
    <property type="evidence" value="ECO:0007669"/>
    <property type="project" value="UniProtKB-SubCell"/>
</dbReference>
<dbReference type="GO" id="GO:0006865">
    <property type="term" value="P:amino acid transport"/>
    <property type="evidence" value="ECO:0007669"/>
    <property type="project" value="UniProtKB-UniRule"/>
</dbReference>
<dbReference type="PROSITE" id="PS00211">
    <property type="entry name" value="ABC_TRANSPORTER_1"/>
    <property type="match status" value="1"/>
</dbReference>